<dbReference type="PIRSF" id="PIRSF028757">
    <property type="entry name" value="LD-carboxypeptidase"/>
    <property type="match status" value="1"/>
</dbReference>
<feature type="domain" description="LD-carboxypeptidase N-terminal" evidence="7">
    <location>
        <begin position="54"/>
        <end position="168"/>
    </location>
</feature>
<dbReference type="GO" id="GO:0006508">
    <property type="term" value="P:proteolysis"/>
    <property type="evidence" value="ECO:0007669"/>
    <property type="project" value="UniProtKB-KW"/>
</dbReference>
<dbReference type="HOGENOM" id="CLU_034346_3_1_10"/>
<dbReference type="InterPro" id="IPR027478">
    <property type="entry name" value="LdcA_N"/>
</dbReference>
<dbReference type="CDD" id="cd07025">
    <property type="entry name" value="Peptidase_S66"/>
    <property type="match status" value="1"/>
</dbReference>
<protein>
    <submittedName>
        <fullName evidence="9">Muramoyltetrapeptide carboxypeptidase</fullName>
    </submittedName>
</protein>
<gene>
    <name evidence="9" type="ORF">NMS_0951</name>
</gene>
<keyword evidence="5" id="KW-0720">Serine protease</keyword>
<dbReference type="SUPFAM" id="SSF52317">
    <property type="entry name" value="Class I glutamine amidotransferase-like"/>
    <property type="match status" value="1"/>
</dbReference>
<feature type="domain" description="LD-carboxypeptidase C-terminal" evidence="8">
    <location>
        <begin position="212"/>
        <end position="327"/>
    </location>
</feature>
<dbReference type="PANTHER" id="PTHR30237:SF2">
    <property type="entry name" value="MUREIN TETRAPEPTIDE CARBOXYPEPTIDASE"/>
    <property type="match status" value="1"/>
</dbReference>
<organism evidence="9 10">
    <name type="scientific">Nonlabens marinus S1-08</name>
    <dbReference type="NCBI Taxonomy" id="1454201"/>
    <lineage>
        <taxon>Bacteria</taxon>
        <taxon>Pseudomonadati</taxon>
        <taxon>Bacteroidota</taxon>
        <taxon>Flavobacteriia</taxon>
        <taxon>Flavobacteriales</taxon>
        <taxon>Flavobacteriaceae</taxon>
        <taxon>Nonlabens</taxon>
    </lineage>
</organism>
<evidence type="ECO:0000259" key="7">
    <source>
        <dbReference type="Pfam" id="PF02016"/>
    </source>
</evidence>
<evidence type="ECO:0000313" key="9">
    <source>
        <dbReference type="EMBL" id="BAO54960.1"/>
    </source>
</evidence>
<dbReference type="EMBL" id="AP014548">
    <property type="protein sequence ID" value="BAO54960.1"/>
    <property type="molecule type" value="Genomic_DNA"/>
</dbReference>
<dbReference type="AlphaFoldDB" id="W8VQA0"/>
<evidence type="ECO:0000313" key="10">
    <source>
        <dbReference type="Proteomes" id="UP000031760"/>
    </source>
</evidence>
<dbReference type="Pfam" id="PF17676">
    <property type="entry name" value="Peptidase_S66C"/>
    <property type="match status" value="1"/>
</dbReference>
<feature type="active site" description="Charge relay system" evidence="6">
    <location>
        <position position="312"/>
    </location>
</feature>
<feature type="active site" description="Nucleophile" evidence="6">
    <location>
        <position position="150"/>
    </location>
</feature>
<dbReference type="InterPro" id="IPR029062">
    <property type="entry name" value="Class_I_gatase-like"/>
</dbReference>
<evidence type="ECO:0000256" key="3">
    <source>
        <dbReference type="ARBA" id="ARBA00022670"/>
    </source>
</evidence>
<dbReference type="Pfam" id="PF02016">
    <property type="entry name" value="Peptidase_S66"/>
    <property type="match status" value="1"/>
</dbReference>
<dbReference type="SUPFAM" id="SSF141986">
    <property type="entry name" value="LD-carboxypeptidase A C-terminal domain-like"/>
    <property type="match status" value="1"/>
</dbReference>
<keyword evidence="4" id="KW-0378">Hydrolase</keyword>
<dbReference type="InterPro" id="IPR003507">
    <property type="entry name" value="S66_fam"/>
</dbReference>
<dbReference type="GO" id="GO:0004180">
    <property type="term" value="F:carboxypeptidase activity"/>
    <property type="evidence" value="ECO:0007669"/>
    <property type="project" value="UniProtKB-KW"/>
</dbReference>
<proteinExistence type="inferred from homology"/>
<dbReference type="InterPro" id="IPR040449">
    <property type="entry name" value="Peptidase_S66_N"/>
</dbReference>
<dbReference type="GO" id="GO:0008236">
    <property type="term" value="F:serine-type peptidase activity"/>
    <property type="evidence" value="ECO:0007669"/>
    <property type="project" value="UniProtKB-KW"/>
</dbReference>
<keyword evidence="10" id="KW-1185">Reference proteome</keyword>
<dbReference type="STRING" id="1454201.NMS_0951"/>
<name>W8VQA0_9FLAO</name>
<reference evidence="9 10" key="1">
    <citation type="journal article" date="2014" name="Proc. Natl. Acad. Sci. U.S.A.">
        <title>Functional characterization of flavobacteria rhodopsins reveals a unique class of light-driven chloride pump in bacteria.</title>
        <authorList>
            <person name="Yoshizawa S."/>
            <person name="Kumagai Y."/>
            <person name="Kim H."/>
            <person name="Ogura Y."/>
            <person name="Hayashi T."/>
            <person name="Iwasaki W."/>
            <person name="DeLong E.F."/>
            <person name="Kogure K."/>
        </authorList>
    </citation>
    <scope>NUCLEOTIDE SEQUENCE [LARGE SCALE GENOMIC DNA]</scope>
    <source>
        <strain evidence="9 10">S1-08</strain>
    </source>
</reference>
<dbReference type="Gene3D" id="3.50.30.60">
    <property type="entry name" value="LD-carboxypeptidase A C-terminal domain-like"/>
    <property type="match status" value="1"/>
</dbReference>
<feature type="active site" description="Charge relay system" evidence="6">
    <location>
        <position position="242"/>
    </location>
</feature>
<evidence type="ECO:0000256" key="2">
    <source>
        <dbReference type="ARBA" id="ARBA00022645"/>
    </source>
</evidence>
<dbReference type="Gene3D" id="3.40.50.10740">
    <property type="entry name" value="Class I glutamine amidotransferase-like"/>
    <property type="match status" value="1"/>
</dbReference>
<evidence type="ECO:0000256" key="1">
    <source>
        <dbReference type="ARBA" id="ARBA00010233"/>
    </source>
</evidence>
<evidence type="ECO:0000256" key="4">
    <source>
        <dbReference type="ARBA" id="ARBA00022801"/>
    </source>
</evidence>
<dbReference type="InterPro" id="IPR040921">
    <property type="entry name" value="Peptidase_S66C"/>
</dbReference>
<dbReference type="PANTHER" id="PTHR30237">
    <property type="entry name" value="MURAMOYLTETRAPEPTIDE CARBOXYPEPTIDASE"/>
    <property type="match status" value="1"/>
</dbReference>
<evidence type="ECO:0000256" key="6">
    <source>
        <dbReference type="PIRSR" id="PIRSR028757-1"/>
    </source>
</evidence>
<comment type="similarity">
    <text evidence="1">Belongs to the peptidase S66 family.</text>
</comment>
<dbReference type="InterPro" id="IPR027461">
    <property type="entry name" value="Carboxypeptidase_A_C_sf"/>
</dbReference>
<evidence type="ECO:0000256" key="5">
    <source>
        <dbReference type="ARBA" id="ARBA00022825"/>
    </source>
</evidence>
<sequence length="338" mass="37954">MGISLSRKRTFPQAQSHMGFHFTTAVYIVFLINSLKQVMPYYQSFSPLESNSHIRILCTARIASVEKLAPAIGWLKSQGYQVSLGKTIGKKHHQYGGSNEERLADFQEALANPAIDAIWIARGGYGSIKIVDDIDLSILEGRNKLLLGYSDVTNLHGLWQRHGLQSVHCFMPQEFPEKSEELLRSWSRVVTGQSQSLTFENTNEIEEQVITAPVIGGNLSVLLSMLSSPTFPDLKDHILFIEDLDEYLYHIDRMMTTLKRSGKLDDLKALVIGGMTDMKDHEIPFGKNAREIIEEHTAGKSYPVIFDFPAGHLIDNYSFVLGKPITIDIRSLTVTISQ</sequence>
<evidence type="ECO:0000259" key="8">
    <source>
        <dbReference type="Pfam" id="PF17676"/>
    </source>
</evidence>
<keyword evidence="2 9" id="KW-0121">Carboxypeptidase</keyword>
<accession>W8VQA0</accession>
<dbReference type="KEGG" id="nmf:NMS_0951"/>
<dbReference type="Proteomes" id="UP000031760">
    <property type="component" value="Chromosome"/>
</dbReference>
<keyword evidence="3" id="KW-0645">Protease</keyword>